<feature type="compositionally biased region" description="Basic and acidic residues" evidence="1">
    <location>
        <begin position="1454"/>
        <end position="1463"/>
    </location>
</feature>
<feature type="region of interest" description="Disordered" evidence="1">
    <location>
        <begin position="1592"/>
        <end position="1614"/>
    </location>
</feature>
<evidence type="ECO:0000313" key="2">
    <source>
        <dbReference type="EMBL" id="KAH0551812.1"/>
    </source>
</evidence>
<feature type="compositionally biased region" description="Basic and acidic residues" evidence="1">
    <location>
        <begin position="1489"/>
        <end position="1501"/>
    </location>
</feature>
<protein>
    <submittedName>
        <fullName evidence="2">Uncharacterized protein</fullName>
    </submittedName>
</protein>
<feature type="region of interest" description="Disordered" evidence="1">
    <location>
        <begin position="1354"/>
        <end position="1392"/>
    </location>
</feature>
<gene>
    <name evidence="2" type="ORF">KQX54_001641</name>
</gene>
<reference evidence="2 3" key="1">
    <citation type="journal article" date="2021" name="J. Hered.">
        <title>A chromosome-level genome assembly of the parasitoid wasp, Cotesia glomerata (Hymenoptera: Braconidae).</title>
        <authorList>
            <person name="Pinto B.J."/>
            <person name="Weis J.J."/>
            <person name="Gamble T."/>
            <person name="Ode P.J."/>
            <person name="Paul R."/>
            <person name="Zaspel J.M."/>
        </authorList>
    </citation>
    <scope>NUCLEOTIDE SEQUENCE [LARGE SCALE GENOMIC DNA]</scope>
    <source>
        <strain evidence="2">CgM1</strain>
    </source>
</reference>
<feature type="compositionally biased region" description="Basic residues" evidence="1">
    <location>
        <begin position="1520"/>
        <end position="1542"/>
    </location>
</feature>
<keyword evidence="3" id="KW-1185">Reference proteome</keyword>
<feature type="compositionally biased region" description="Polar residues" evidence="1">
    <location>
        <begin position="1354"/>
        <end position="1374"/>
    </location>
</feature>
<name>A0AAV7I0T6_COTGL</name>
<dbReference type="Proteomes" id="UP000826195">
    <property type="component" value="Unassembled WGS sequence"/>
</dbReference>
<evidence type="ECO:0000313" key="3">
    <source>
        <dbReference type="Proteomes" id="UP000826195"/>
    </source>
</evidence>
<accession>A0AAV7I0T6</accession>
<feature type="compositionally biased region" description="Low complexity" evidence="1">
    <location>
        <begin position="1080"/>
        <end position="1099"/>
    </location>
</feature>
<feature type="region of interest" description="Disordered" evidence="1">
    <location>
        <begin position="1080"/>
        <end position="1117"/>
    </location>
</feature>
<organism evidence="2 3">
    <name type="scientific">Cotesia glomerata</name>
    <name type="common">Lepidopteran parasitic wasp</name>
    <name type="synonym">Apanteles glomeratus</name>
    <dbReference type="NCBI Taxonomy" id="32391"/>
    <lineage>
        <taxon>Eukaryota</taxon>
        <taxon>Metazoa</taxon>
        <taxon>Ecdysozoa</taxon>
        <taxon>Arthropoda</taxon>
        <taxon>Hexapoda</taxon>
        <taxon>Insecta</taxon>
        <taxon>Pterygota</taxon>
        <taxon>Neoptera</taxon>
        <taxon>Endopterygota</taxon>
        <taxon>Hymenoptera</taxon>
        <taxon>Apocrita</taxon>
        <taxon>Ichneumonoidea</taxon>
        <taxon>Braconidae</taxon>
        <taxon>Microgastrinae</taxon>
        <taxon>Cotesia</taxon>
    </lineage>
</organism>
<feature type="region of interest" description="Disordered" evidence="1">
    <location>
        <begin position="1413"/>
        <end position="1568"/>
    </location>
</feature>
<comment type="caution">
    <text evidence="2">The sequence shown here is derived from an EMBL/GenBank/DDBJ whole genome shotgun (WGS) entry which is preliminary data.</text>
</comment>
<sequence>MTLFGGSCEHPFICDGDVVNINVSYDKIRVQVSERVQVENGWRQLAPCPVTGKQPTYGRSVTIDRSGHPDDATVICRLADSDEINQPNWGIPLRRHTHQWQRRKYEPSAINAGDDAFLGLTVLPMSTFIPMVISNCFRGSLHYNFISSTANHNNISSTFLTRTNQEYGLYLQEKNTWDAVKELGHAFGVALKKFNNVNYQYLTYNPIIKSNKTLKEYFPFVTMRVRPMSDQDMDDSYWKRHKISGIRNFVVDFVLTDQNIRADTTDSDLPEKQGNFRLASVKTDPLGKQGFFIVIGTSFFQMVLQECQGVFLFKGSRFPTLYLHDAGVAHWMESVQWMLDEFITEGIRSPKFAHESKRVGISRTQRLIFDVVRMVDLGVVAGNYLVPFRAFEKVRKPGPADYVVIDRHNSVSRTQIAARPLADAPNSFIELLVCHEYLVVFYGPGLSPSGETSLGIFYRTRRVDVEQTVGSLELMIMFGMFDMMLQFRSSAQRVDSIVCSCVLGDVAVVVFGVNRYCQGIGNYHHDNCNILKFLNDYDLTYFQAIDYTLYRNDSVPSLESVASKIPPLENLLHALIAAPSTSSLQQKTEKLLEYAGLVRLKLLSKLGFEVYNNDELNLPEVTALNDIYQRTLKRKDNLLLILPFKNITVQQFCSLVDESSSGKTCNKIIQEIPLTFPPAPTPAPASASVNLSLNSILTDLKSHKLELTSQLFLGLLLHVPFNNYDARTHNSMRHLIFSLLQDSDLKFKTSVEHRNYHRITDLVHDILTSGVFFKATPHAQYLSEQLEEIIPLNSNIEALSAILEDNKINLKFLLDTVLPNDTLDGDLIDAKNYLYHKLRNIKDWDINELVGAEKYEYLKQDQLLIGLLDKLIDLDFIKDIASALKVNAYFWHKSHMIENLNDLLDLFDNYNNLRGVTTYRELIKTISRIKDNLINSKNITIELLCTRPRACLKQGLIKVRQCRGINPETKSLIDNFFEQTKDCSECITEKCNQDNTVVPAELDSEPNLEPDCEDSEECESDEVKASMVEDDENLKRLKKVRVEVEESEGSTTESWITTEGSVEETTEHIEVVKVITEASTTEANEFSTTEATTEFTTTELTDELTTEAPKTTKTTERSTTELLTTVKITEPTTTVIITEPTDEKFTEKVETTTEKKIEWVQVPLKEVTLKPSISVNMQKESEAVTLGTTESTVRDSVKMIPTPNVKVKIETPIPTILVPTTVAPQPKRKRVICHHRDLYHRKKLKKLNKLNQKQGSLLHSGSSHVSFGDLKLNKLNLQSDSENIEKLTTLRPIFDSGDQKIVLDDKNLNLGDKVDLHVQAHSGELGLYSDSASGKVDLLSHSDLEKLQLHSNSKFNSSQGVNSDSGSDKNSLQSKAEVGENVSGSTDDDHSSSILEKTYKLASKGAEKIKSGIEGLNPFGRKSKDSSQQDENKNININARRSRLGSKIFDSSEEMPRNSDKSDSSGSDQDSTELEDNYFENRKKKKKSKEFSKIKNSESSHNHKKMTSYYNEEVKEEKVKKRRSNSVRRSQSRKSSKSSRSSRRADHQNHKGHYHSRRKNVEENSADGVKSRMLDLDLTKFMNFEVKRDENVRKKVPTAKRSVDNQQRQIKKRLQGKRLARVLRETPHPHPHPPSLLTSETEVKPRILNIGVASKFANIEFKRDENYTEFKK</sequence>
<proteinExistence type="predicted"/>
<feature type="compositionally biased region" description="Basic and acidic residues" evidence="1">
    <location>
        <begin position="1422"/>
        <end position="1433"/>
    </location>
</feature>
<evidence type="ECO:0000256" key="1">
    <source>
        <dbReference type="SAM" id="MobiDB-lite"/>
    </source>
</evidence>
<dbReference type="EMBL" id="JAHXZJ010001492">
    <property type="protein sequence ID" value="KAH0551812.1"/>
    <property type="molecule type" value="Genomic_DNA"/>
</dbReference>